<evidence type="ECO:0000313" key="3">
    <source>
        <dbReference type="EMBL" id="TQR86146.1"/>
    </source>
</evidence>
<feature type="region of interest" description="Disordered" evidence="1">
    <location>
        <begin position="99"/>
        <end position="134"/>
    </location>
</feature>
<sequence length="134" mass="13024">MRRLASSVVLAASALVCLGAGVAQADSTPSVVGQKYSDAESAISGAGLKPVVSTTVGDQKAWPDCMVTNTVARTVPAPENSGGSATNQLLVSLNCDDGEASSKTPGFSAASAEGKAAKAAAEAAASSTAPAPSK</sequence>
<proteinExistence type="predicted"/>
<organism evidence="3 4">
    <name type="scientific">Mycolicibacterium hodleri</name>
    <dbReference type="NCBI Taxonomy" id="49897"/>
    <lineage>
        <taxon>Bacteria</taxon>
        <taxon>Bacillati</taxon>
        <taxon>Actinomycetota</taxon>
        <taxon>Actinomycetes</taxon>
        <taxon>Mycobacteriales</taxon>
        <taxon>Mycobacteriaceae</taxon>
        <taxon>Mycolicibacterium</taxon>
    </lineage>
</organism>
<dbReference type="Proteomes" id="UP000315759">
    <property type="component" value="Unassembled WGS sequence"/>
</dbReference>
<feature type="compositionally biased region" description="Low complexity" evidence="1">
    <location>
        <begin position="108"/>
        <end position="134"/>
    </location>
</feature>
<dbReference type="Gene3D" id="3.30.10.20">
    <property type="match status" value="1"/>
</dbReference>
<dbReference type="RefSeq" id="WP_142552414.1">
    <property type="nucleotide sequence ID" value="NZ_VIFX01000014.1"/>
</dbReference>
<dbReference type="AlphaFoldDB" id="A0A544W1M6"/>
<comment type="caution">
    <text evidence="3">The sequence shown here is derived from an EMBL/GenBank/DDBJ whole genome shotgun (WGS) entry which is preliminary data.</text>
</comment>
<protein>
    <recommendedName>
        <fullName evidence="5">PASTA domain-containing protein</fullName>
    </recommendedName>
</protein>
<feature type="signal peptide" evidence="2">
    <location>
        <begin position="1"/>
        <end position="25"/>
    </location>
</feature>
<evidence type="ECO:0000256" key="1">
    <source>
        <dbReference type="SAM" id="MobiDB-lite"/>
    </source>
</evidence>
<accession>A0A544W1M6</accession>
<keyword evidence="4" id="KW-1185">Reference proteome</keyword>
<reference evidence="3 4" key="1">
    <citation type="submission" date="2018-10" db="EMBL/GenBank/DDBJ databases">
        <title>Draft genome of Mycobacterium hodleri strain B.</title>
        <authorList>
            <person name="Amande T.J."/>
            <person name="Mcgenity T.J."/>
        </authorList>
    </citation>
    <scope>NUCLEOTIDE SEQUENCE [LARGE SCALE GENOMIC DNA]</scope>
    <source>
        <strain evidence="3 4">B</strain>
    </source>
</reference>
<evidence type="ECO:0000256" key="2">
    <source>
        <dbReference type="SAM" id="SignalP"/>
    </source>
</evidence>
<evidence type="ECO:0008006" key="5">
    <source>
        <dbReference type="Google" id="ProtNLM"/>
    </source>
</evidence>
<evidence type="ECO:0000313" key="4">
    <source>
        <dbReference type="Proteomes" id="UP000315759"/>
    </source>
</evidence>
<gene>
    <name evidence="3" type="ORF">D8S82_12560</name>
</gene>
<keyword evidence="2" id="KW-0732">Signal</keyword>
<dbReference type="EMBL" id="VIFX01000014">
    <property type="protein sequence ID" value="TQR86146.1"/>
    <property type="molecule type" value="Genomic_DNA"/>
</dbReference>
<name>A0A544W1M6_9MYCO</name>
<feature type="chain" id="PRO_5021717838" description="PASTA domain-containing protein" evidence="2">
    <location>
        <begin position="26"/>
        <end position="134"/>
    </location>
</feature>